<feature type="transmembrane region" description="Helical" evidence="1">
    <location>
        <begin position="145"/>
        <end position="168"/>
    </location>
</feature>
<name>A0A1H0GYC7_9BACI</name>
<gene>
    <name evidence="2" type="ORF">SAMN04488053_10799</name>
</gene>
<dbReference type="Proteomes" id="UP000198778">
    <property type="component" value="Unassembled WGS sequence"/>
</dbReference>
<feature type="transmembrane region" description="Helical" evidence="1">
    <location>
        <begin position="69"/>
        <end position="99"/>
    </location>
</feature>
<protein>
    <submittedName>
        <fullName evidence="2">Uncharacterized membrane protein</fullName>
    </submittedName>
</protein>
<dbReference type="InterPro" id="IPR018723">
    <property type="entry name" value="DUF2254_membrane"/>
</dbReference>
<keyword evidence="1" id="KW-1133">Transmembrane helix</keyword>
<feature type="transmembrane region" description="Helical" evidence="1">
    <location>
        <begin position="120"/>
        <end position="139"/>
    </location>
</feature>
<evidence type="ECO:0000256" key="1">
    <source>
        <dbReference type="SAM" id="Phobius"/>
    </source>
</evidence>
<accession>A0A1H0GYC7</accession>
<proteinExistence type="predicted"/>
<organism evidence="2 3">
    <name type="scientific">Alkalicoccus daliensis</name>
    <dbReference type="NCBI Taxonomy" id="745820"/>
    <lineage>
        <taxon>Bacteria</taxon>
        <taxon>Bacillati</taxon>
        <taxon>Bacillota</taxon>
        <taxon>Bacilli</taxon>
        <taxon>Bacillales</taxon>
        <taxon>Bacillaceae</taxon>
        <taxon>Alkalicoccus</taxon>
    </lineage>
</organism>
<dbReference type="Pfam" id="PF10011">
    <property type="entry name" value="DUF2254"/>
    <property type="match status" value="1"/>
</dbReference>
<evidence type="ECO:0000313" key="3">
    <source>
        <dbReference type="Proteomes" id="UP000198778"/>
    </source>
</evidence>
<dbReference type="AlphaFoldDB" id="A0A1H0GYC7"/>
<reference evidence="3" key="1">
    <citation type="submission" date="2016-10" db="EMBL/GenBank/DDBJ databases">
        <authorList>
            <person name="Varghese N."/>
            <person name="Submissions S."/>
        </authorList>
    </citation>
    <scope>NUCLEOTIDE SEQUENCE [LARGE SCALE GENOMIC DNA]</scope>
    <source>
        <strain evidence="3">CGMCC 1.10369</strain>
    </source>
</reference>
<keyword evidence="1" id="KW-0812">Transmembrane</keyword>
<dbReference type="RefSeq" id="WP_244516811.1">
    <property type="nucleotide sequence ID" value="NZ_FNIL01000007.1"/>
</dbReference>
<dbReference type="EMBL" id="FNIL01000007">
    <property type="protein sequence ID" value="SDO12046.1"/>
    <property type="molecule type" value="Genomic_DNA"/>
</dbReference>
<feature type="transmembrane region" description="Helical" evidence="1">
    <location>
        <begin position="27"/>
        <end position="49"/>
    </location>
</feature>
<sequence length="454" mass="52465">MKNIIPPSLRKYLQMSKRERKYEMQSTLWYMPLLYVSSSVVLVVLTLILDLTLDIEQYTPDILHIDEDITRMLVSTLIGGILTLSAFTLNSLLVVLTTFSGQFSPRMLLNFVADKRTQHALGVFNGSFVYVLLVFLFIGSTQLEFFVAVPITTIFLAFLTAMTFIYFINHATTWMQVHNITNTMKENSQKIIRETLSEDLEVFRAASPGDLMKDQQEEFITITAFKNGYIQLADYRAMIQKAREDNIILQFHVRTGDFILKGNRLFSYWGPGAEEVDIKNYTKLIQIGHKELELQDIHMGMNKLAEIAIKSLGNNDPKTAVTTIHQMAELMLAVEDYITFTPYLKDKNEQVRVILVKETFESYLYRGFGLIRYYAKNDFIILTEIIGSMKRLAGSLDQSKHEVLWEFSSNILEQVDPYQSYRLDLRFMLDSLHQLSEVTGYEEEYKKIEASLTH</sequence>
<keyword evidence="1" id="KW-0472">Membrane</keyword>
<evidence type="ECO:0000313" key="2">
    <source>
        <dbReference type="EMBL" id="SDO12046.1"/>
    </source>
</evidence>
<keyword evidence="3" id="KW-1185">Reference proteome</keyword>
<dbReference type="STRING" id="745820.SAMN04488053_10799"/>